<dbReference type="EMBL" id="LRQG01000256">
    <property type="protein sequence ID" value="KXA32465.1"/>
    <property type="molecule type" value="Genomic_DNA"/>
</dbReference>
<keyword evidence="3" id="KW-1185">Reference proteome</keyword>
<comment type="caution">
    <text evidence="2">The sequence shown here is derived from an EMBL/GenBank/DDBJ whole genome shotgun (WGS) entry which is preliminary data.</text>
</comment>
<evidence type="ECO:0000313" key="2">
    <source>
        <dbReference type="EMBL" id="KXA32465.1"/>
    </source>
</evidence>
<dbReference type="PATRIC" id="fig|28128.5.peg.2783"/>
<protein>
    <submittedName>
        <fullName evidence="2">Uncharacterized protein</fullName>
    </submittedName>
</protein>
<name>A0A133PTQ6_9BACT</name>
<dbReference type="STRING" id="28128.HMPREF3226_02706"/>
<dbReference type="AlphaFoldDB" id="A0A133PTQ6"/>
<organism evidence="2 3">
    <name type="scientific">Prevotella corporis</name>
    <dbReference type="NCBI Taxonomy" id="28128"/>
    <lineage>
        <taxon>Bacteria</taxon>
        <taxon>Pseudomonadati</taxon>
        <taxon>Bacteroidota</taxon>
        <taxon>Bacteroidia</taxon>
        <taxon>Bacteroidales</taxon>
        <taxon>Prevotellaceae</taxon>
        <taxon>Prevotella</taxon>
    </lineage>
</organism>
<feature type="region of interest" description="Disordered" evidence="1">
    <location>
        <begin position="46"/>
        <end position="67"/>
    </location>
</feature>
<dbReference type="Proteomes" id="UP000070533">
    <property type="component" value="Unassembled WGS sequence"/>
</dbReference>
<evidence type="ECO:0000256" key="1">
    <source>
        <dbReference type="SAM" id="MobiDB-lite"/>
    </source>
</evidence>
<evidence type="ECO:0000313" key="3">
    <source>
        <dbReference type="Proteomes" id="UP000070533"/>
    </source>
</evidence>
<gene>
    <name evidence="2" type="ORF">HMPREF3226_02706</name>
</gene>
<sequence>MALFPPHRFSFRRPFLQLDNSDSHRISTENRQRISWSMSDDCKIFSPSSSHSSPFDCQKVSYDHAKA</sequence>
<accession>A0A133PTQ6</accession>
<proteinExistence type="predicted"/>
<reference evidence="3" key="1">
    <citation type="submission" date="2016-01" db="EMBL/GenBank/DDBJ databases">
        <authorList>
            <person name="Mitreva M."/>
            <person name="Pepin K.H."/>
            <person name="Mihindukulasuriya K.A."/>
            <person name="Fulton R."/>
            <person name="Fronick C."/>
            <person name="O'Laughlin M."/>
            <person name="Miner T."/>
            <person name="Herter B."/>
            <person name="Rosa B.A."/>
            <person name="Cordes M."/>
            <person name="Tomlinson C."/>
            <person name="Wollam A."/>
            <person name="Palsikar V.B."/>
            <person name="Mardis E.R."/>
            <person name="Wilson R.K."/>
        </authorList>
    </citation>
    <scope>NUCLEOTIDE SEQUENCE [LARGE SCALE GENOMIC DNA]</scope>
    <source>
        <strain evidence="3">MJR7716</strain>
    </source>
</reference>